<dbReference type="InterPro" id="IPR016266">
    <property type="entry name" value="POLE2"/>
</dbReference>
<evidence type="ECO:0000313" key="1">
    <source>
        <dbReference type="EMBL" id="KGN65523.1"/>
    </source>
</evidence>
<dbReference type="GO" id="GO:0008622">
    <property type="term" value="C:epsilon DNA polymerase complex"/>
    <property type="evidence" value="ECO:0007669"/>
    <property type="project" value="InterPro"/>
</dbReference>
<organism evidence="1 2">
    <name type="scientific">Cucumis sativus</name>
    <name type="common">Cucumber</name>
    <dbReference type="NCBI Taxonomy" id="3659"/>
    <lineage>
        <taxon>Eukaryota</taxon>
        <taxon>Viridiplantae</taxon>
        <taxon>Streptophyta</taxon>
        <taxon>Embryophyta</taxon>
        <taxon>Tracheophyta</taxon>
        <taxon>Spermatophyta</taxon>
        <taxon>Magnoliopsida</taxon>
        <taxon>eudicotyledons</taxon>
        <taxon>Gunneridae</taxon>
        <taxon>Pentapetalae</taxon>
        <taxon>rosids</taxon>
        <taxon>fabids</taxon>
        <taxon>Cucurbitales</taxon>
        <taxon>Cucurbitaceae</taxon>
        <taxon>Benincaseae</taxon>
        <taxon>Cucumis</taxon>
    </lineage>
</organism>
<gene>
    <name evidence="1" type="ORF">Csa_1G434690</name>
</gene>
<dbReference type="AlphaFoldDB" id="A0A0A0LUV9"/>
<dbReference type="Gramene" id="KGN65523">
    <property type="protein sequence ID" value="KGN65523"/>
    <property type="gene ID" value="Csa_1G434690"/>
</dbReference>
<reference evidence="1 2" key="2">
    <citation type="journal article" date="2009" name="PLoS ONE">
        <title>An integrated genetic and cytogenetic map of the cucumber genome.</title>
        <authorList>
            <person name="Ren Y."/>
            <person name="Zhang Z."/>
            <person name="Liu J."/>
            <person name="Staub J.E."/>
            <person name="Han Y."/>
            <person name="Cheng Z."/>
            <person name="Li X."/>
            <person name="Lu J."/>
            <person name="Miao H."/>
            <person name="Kang H."/>
            <person name="Xie B."/>
            <person name="Gu X."/>
            <person name="Wang X."/>
            <person name="Du Y."/>
            <person name="Jin W."/>
            <person name="Huang S."/>
        </authorList>
    </citation>
    <scope>NUCLEOTIDE SEQUENCE [LARGE SCALE GENOMIC DNA]</scope>
    <source>
        <strain evidence="2">cv. 9930</strain>
    </source>
</reference>
<dbReference type="GO" id="GO:0003677">
    <property type="term" value="F:DNA binding"/>
    <property type="evidence" value="ECO:0007669"/>
    <property type="project" value="InterPro"/>
</dbReference>
<dbReference type="STRING" id="3659.A0A0A0LUV9"/>
<dbReference type="EMBL" id="CM002922">
    <property type="protein sequence ID" value="KGN65523.1"/>
    <property type="molecule type" value="Genomic_DNA"/>
</dbReference>
<dbReference type="GO" id="GO:0006261">
    <property type="term" value="P:DNA-templated DNA replication"/>
    <property type="evidence" value="ECO:0007669"/>
    <property type="project" value="InterPro"/>
</dbReference>
<protein>
    <recommendedName>
        <fullName evidence="3">DNA polymerase epsilon subunit B N-terminal domain-containing protein</fullName>
    </recommendedName>
</protein>
<dbReference type="Proteomes" id="UP000029981">
    <property type="component" value="Chromosome 1"/>
</dbReference>
<reference evidence="1 2" key="3">
    <citation type="journal article" date="2010" name="BMC Genomics">
        <title>Transcriptome sequencing and comparative analysis of cucumber flowers with different sex types.</title>
        <authorList>
            <person name="Guo S."/>
            <person name="Zheng Y."/>
            <person name="Joung J.G."/>
            <person name="Liu S."/>
            <person name="Zhang Z."/>
            <person name="Crasta O.R."/>
            <person name="Sobral B.W."/>
            <person name="Xu Y."/>
            <person name="Huang S."/>
            <person name="Fei Z."/>
        </authorList>
    </citation>
    <scope>NUCLEOTIDE SEQUENCE [LARGE SCALE GENOMIC DNA]</scope>
    <source>
        <strain evidence="2">cv. 9930</strain>
    </source>
</reference>
<keyword evidence="2" id="KW-1185">Reference proteome</keyword>
<reference evidence="1 2" key="4">
    <citation type="journal article" date="2011" name="BMC Genomics">
        <title>RNA-Seq improves annotation of protein-coding genes in the cucumber genome.</title>
        <authorList>
            <person name="Li Z."/>
            <person name="Zhang Z."/>
            <person name="Yan P."/>
            <person name="Huang S."/>
            <person name="Fei Z."/>
            <person name="Lin K."/>
        </authorList>
    </citation>
    <scope>NUCLEOTIDE SEQUENCE [LARGE SCALE GENOMIC DNA]</scope>
    <source>
        <strain evidence="2">cv. 9930</strain>
    </source>
</reference>
<reference evidence="1 2" key="1">
    <citation type="journal article" date="2009" name="Nat. Genet.">
        <title>The genome of the cucumber, Cucumis sativus L.</title>
        <authorList>
            <person name="Huang S."/>
            <person name="Li R."/>
            <person name="Zhang Z."/>
            <person name="Li L."/>
            <person name="Gu X."/>
            <person name="Fan W."/>
            <person name="Lucas W.J."/>
            <person name="Wang X."/>
            <person name="Xie B."/>
            <person name="Ni P."/>
            <person name="Ren Y."/>
            <person name="Zhu H."/>
            <person name="Li J."/>
            <person name="Lin K."/>
            <person name="Jin W."/>
            <person name="Fei Z."/>
            <person name="Li G."/>
            <person name="Staub J."/>
            <person name="Kilian A."/>
            <person name="van der Vossen E.A."/>
            <person name="Wu Y."/>
            <person name="Guo J."/>
            <person name="He J."/>
            <person name="Jia Z."/>
            <person name="Ren Y."/>
            <person name="Tian G."/>
            <person name="Lu Y."/>
            <person name="Ruan J."/>
            <person name="Qian W."/>
            <person name="Wang M."/>
            <person name="Huang Q."/>
            <person name="Li B."/>
            <person name="Xuan Z."/>
            <person name="Cao J."/>
            <person name="Asan"/>
            <person name="Wu Z."/>
            <person name="Zhang J."/>
            <person name="Cai Q."/>
            <person name="Bai Y."/>
            <person name="Zhao B."/>
            <person name="Han Y."/>
            <person name="Li Y."/>
            <person name="Li X."/>
            <person name="Wang S."/>
            <person name="Shi Q."/>
            <person name="Liu S."/>
            <person name="Cho W.K."/>
            <person name="Kim J.Y."/>
            <person name="Xu Y."/>
            <person name="Heller-Uszynska K."/>
            <person name="Miao H."/>
            <person name="Cheng Z."/>
            <person name="Zhang S."/>
            <person name="Wu J."/>
            <person name="Yang Y."/>
            <person name="Kang H."/>
            <person name="Li M."/>
            <person name="Liang H."/>
            <person name="Ren X."/>
            <person name="Shi Z."/>
            <person name="Wen M."/>
            <person name="Jian M."/>
            <person name="Yang H."/>
            <person name="Zhang G."/>
            <person name="Yang Z."/>
            <person name="Chen R."/>
            <person name="Liu S."/>
            <person name="Li J."/>
            <person name="Ma L."/>
            <person name="Liu H."/>
            <person name="Zhou Y."/>
            <person name="Zhao J."/>
            <person name="Fang X."/>
            <person name="Li G."/>
            <person name="Fang L."/>
            <person name="Li Y."/>
            <person name="Liu D."/>
            <person name="Zheng H."/>
            <person name="Zhang Y."/>
            <person name="Qin N."/>
            <person name="Li Z."/>
            <person name="Yang G."/>
            <person name="Yang S."/>
            <person name="Bolund L."/>
            <person name="Kristiansen K."/>
            <person name="Zheng H."/>
            <person name="Li S."/>
            <person name="Zhang X."/>
            <person name="Yang H."/>
            <person name="Wang J."/>
            <person name="Sun R."/>
            <person name="Zhang B."/>
            <person name="Jiang S."/>
            <person name="Wang J."/>
            <person name="Du Y."/>
            <person name="Li S."/>
        </authorList>
    </citation>
    <scope>NUCLEOTIDE SEQUENCE [LARGE SCALE GENOMIC DNA]</scope>
    <source>
        <strain evidence="2">cv. 9930</strain>
    </source>
</reference>
<proteinExistence type="predicted"/>
<dbReference type="PANTHER" id="PTHR12708:SF0">
    <property type="entry name" value="DNA POLYMERASE EPSILON SUBUNIT 2"/>
    <property type="match status" value="1"/>
</dbReference>
<accession>A0A0A0LUV9</accession>
<name>A0A0A0LUV9_CUCSA</name>
<dbReference type="Gene3D" id="1.10.8.60">
    <property type="match status" value="1"/>
</dbReference>
<sequence>MDTLTLRKKVQRKAKIRGLYSIKLEALDEIVSFVSRSHGFEDEAIEFVLDNLHEESLKSPILDKDAVHRVISIMVAADKVGEESPNTITSTSALCIINAFDIPKFRYDPIKKIFLHTENLPIHGDASAKAALYRDRFLLLSQRLSRDQHFSKPAFDIGMSHFGSCEISPIQSLVGQTGRKWVMGVISQMEDGHFYLEDLTASVEINLSSAISFTGNFYDVEKSELV</sequence>
<dbReference type="OMA" id="TIQERAC"/>
<evidence type="ECO:0000313" key="2">
    <source>
        <dbReference type="Proteomes" id="UP000029981"/>
    </source>
</evidence>
<dbReference type="eggNOG" id="KOG3818">
    <property type="taxonomic scope" value="Eukaryota"/>
</dbReference>
<dbReference type="PANTHER" id="PTHR12708">
    <property type="entry name" value="DNA POLYMERASE EPSILON SUBUNIT B"/>
    <property type="match status" value="1"/>
</dbReference>
<evidence type="ECO:0008006" key="3">
    <source>
        <dbReference type="Google" id="ProtNLM"/>
    </source>
</evidence>